<evidence type="ECO:0000256" key="3">
    <source>
        <dbReference type="ARBA" id="ARBA00022737"/>
    </source>
</evidence>
<keyword evidence="2" id="KW-0433">Leucine-rich repeat</keyword>
<evidence type="ECO:0000313" key="7">
    <source>
        <dbReference type="EMBL" id="THD24303.1"/>
    </source>
</evidence>
<dbReference type="SUPFAM" id="SSF52540">
    <property type="entry name" value="P-loop containing nucleoside triphosphate hydrolases"/>
    <property type="match status" value="1"/>
</dbReference>
<dbReference type="Proteomes" id="UP000230066">
    <property type="component" value="Unassembled WGS sequence"/>
</dbReference>
<reference evidence="7" key="1">
    <citation type="submission" date="2019-03" db="EMBL/GenBank/DDBJ databases">
        <title>Improved annotation for the trematode Fasciola hepatica.</title>
        <authorList>
            <person name="Choi Y.-J."/>
            <person name="Martin J."/>
            <person name="Mitreva M."/>
        </authorList>
    </citation>
    <scope>NUCLEOTIDE SEQUENCE [LARGE SCALE GENOMIC DNA]</scope>
</reference>
<dbReference type="InterPro" id="IPR032675">
    <property type="entry name" value="LRR_dom_sf"/>
</dbReference>
<dbReference type="Pfam" id="PF14580">
    <property type="entry name" value="LRR_9"/>
    <property type="match status" value="1"/>
</dbReference>
<keyword evidence="5" id="KW-0966">Cell projection</keyword>
<dbReference type="PANTHER" id="PTHR45973">
    <property type="entry name" value="PROTEIN PHOSPHATASE 1 REGULATORY SUBUNIT SDS22-RELATED"/>
    <property type="match status" value="1"/>
</dbReference>
<dbReference type="InterPro" id="IPR008144">
    <property type="entry name" value="Guanylate_kin-like_dom"/>
</dbReference>
<keyword evidence="3" id="KW-0677">Repeat</keyword>
<dbReference type="PANTHER" id="PTHR45973:SF9">
    <property type="entry name" value="LEUCINE-RICH REPEAT-CONTAINING PROTEIN 46"/>
    <property type="match status" value="1"/>
</dbReference>
<dbReference type="PROSITE" id="PS51450">
    <property type="entry name" value="LRR"/>
    <property type="match status" value="5"/>
</dbReference>
<dbReference type="Gene3D" id="3.40.50.300">
    <property type="entry name" value="P-loop containing nucleotide triphosphate hydrolases"/>
    <property type="match status" value="1"/>
</dbReference>
<dbReference type="InterPro" id="IPR001611">
    <property type="entry name" value="Leu-rich_rpt"/>
</dbReference>
<dbReference type="InterPro" id="IPR050576">
    <property type="entry name" value="Cilia_flagella_integrity"/>
</dbReference>
<accession>A0A4E0R9P6</accession>
<keyword evidence="4" id="KW-0969">Cilium</keyword>
<evidence type="ECO:0000256" key="2">
    <source>
        <dbReference type="ARBA" id="ARBA00022614"/>
    </source>
</evidence>
<protein>
    <recommendedName>
        <fullName evidence="6">Guanylate kinase-like domain-containing protein</fullName>
    </recommendedName>
</protein>
<dbReference type="Pfam" id="PF12799">
    <property type="entry name" value="LRR_4"/>
    <property type="match status" value="1"/>
</dbReference>
<evidence type="ECO:0000256" key="1">
    <source>
        <dbReference type="ARBA" id="ARBA00004138"/>
    </source>
</evidence>
<organism evidence="7 8">
    <name type="scientific">Fasciola hepatica</name>
    <name type="common">Liver fluke</name>
    <dbReference type="NCBI Taxonomy" id="6192"/>
    <lineage>
        <taxon>Eukaryota</taxon>
        <taxon>Metazoa</taxon>
        <taxon>Spiralia</taxon>
        <taxon>Lophotrochozoa</taxon>
        <taxon>Platyhelminthes</taxon>
        <taxon>Trematoda</taxon>
        <taxon>Digenea</taxon>
        <taxon>Plagiorchiida</taxon>
        <taxon>Echinostomata</taxon>
        <taxon>Echinostomatoidea</taxon>
        <taxon>Fasciolidae</taxon>
        <taxon>Fasciola</taxon>
    </lineage>
</organism>
<evidence type="ECO:0000259" key="6">
    <source>
        <dbReference type="PROSITE" id="PS50052"/>
    </source>
</evidence>
<dbReference type="Gene3D" id="3.80.10.10">
    <property type="entry name" value="Ribonuclease Inhibitor"/>
    <property type="match status" value="2"/>
</dbReference>
<keyword evidence="8" id="KW-1185">Reference proteome</keyword>
<sequence>MLGYHNQESFSDDSDHTCQAMMTFSDLKQNSGGDSFIFGRISFARHVSKPEKLDLSLYRNVTDLDLTGNQLNSTEFLCNLPSLIRLDLSHNTLTDFNGIRFCGNLQVVRVSNNHVTCIPQLASLQFLRQLEVDNNQIECIRGLKNCPSLKYLNLGNNQLTPTALLGLEKKITSDSTGFVNQFYNELGCDKRQATPILLSLSCLRTLILSNNPEMFGYLNLSLDEGDRSCARQCNEHDGMPSAISHRNKLRKPSIFPRTLIELHLAHCSITQIDGLTNLPVLRTLNLSQNHIVDVASLRLLQSSPMLRSLNLLDNPVTEQNNYRSHLIWMLDHLTCLDERPVGLKEKVYAKEYHAPNLKQQARRDHRINTLYQFTHPQTIRDCTLQTESNPYPILALIGPAGSLKRQLSHMLIEKAGDLFALLKLHTDSPDWCRSARAAHESDRDTDIPKKGTTYGCVEENVGHTEYDMEKRIPEIDQEHITPDEFDRLRSEGEFIQTVRVGVHQYGLAWSSLEAVARRGLAGVFTGELESMISLRMTSLQPRFILCLPEDRVVHETRLRNRYPAELFLPRLKNHPLGSGLVADSLKQQNEYIQWCLDRAKNCYPQFYRDNPGWFDAVVDTTHLATASSQLLSIVMDYLGTNLEDLALSNRTAVQLPAPNLSDPQMVRQPSVIMQDNQLIDRSK</sequence>
<dbReference type="EMBL" id="JXXN02001673">
    <property type="protein sequence ID" value="THD24303.1"/>
    <property type="molecule type" value="Genomic_DNA"/>
</dbReference>
<name>A0A4E0R9P6_FASHE</name>
<comment type="subcellular location">
    <subcellularLocation>
        <location evidence="1">Cell projection</location>
        <location evidence="1">Cilium</location>
    </subcellularLocation>
</comment>
<dbReference type="InterPro" id="IPR025875">
    <property type="entry name" value="Leu-rich_rpt_4"/>
</dbReference>
<evidence type="ECO:0000256" key="5">
    <source>
        <dbReference type="ARBA" id="ARBA00023273"/>
    </source>
</evidence>
<dbReference type="InterPro" id="IPR027417">
    <property type="entry name" value="P-loop_NTPase"/>
</dbReference>
<evidence type="ECO:0000256" key="4">
    <source>
        <dbReference type="ARBA" id="ARBA00023069"/>
    </source>
</evidence>
<dbReference type="PROSITE" id="PS50052">
    <property type="entry name" value="GUANYLATE_KINASE_2"/>
    <property type="match status" value="1"/>
</dbReference>
<comment type="caution">
    <text evidence="7">The sequence shown here is derived from an EMBL/GenBank/DDBJ whole genome shotgun (WGS) entry which is preliminary data.</text>
</comment>
<dbReference type="AlphaFoldDB" id="A0A4E0R9P6"/>
<proteinExistence type="predicted"/>
<feature type="domain" description="Guanylate kinase-like" evidence="6">
    <location>
        <begin position="391"/>
        <end position="635"/>
    </location>
</feature>
<dbReference type="SUPFAM" id="SSF52047">
    <property type="entry name" value="RNI-like"/>
    <property type="match status" value="1"/>
</dbReference>
<evidence type="ECO:0000313" key="8">
    <source>
        <dbReference type="Proteomes" id="UP000230066"/>
    </source>
</evidence>
<gene>
    <name evidence="7" type="ORF">D915_005052</name>
</gene>